<gene>
    <name evidence="2" type="ORF">BC938DRAFT_482411</name>
</gene>
<proteinExistence type="predicted"/>
<organism evidence="2 3">
    <name type="scientific">Jimgerdemannia flammicorona</name>
    <dbReference type="NCBI Taxonomy" id="994334"/>
    <lineage>
        <taxon>Eukaryota</taxon>
        <taxon>Fungi</taxon>
        <taxon>Fungi incertae sedis</taxon>
        <taxon>Mucoromycota</taxon>
        <taxon>Mucoromycotina</taxon>
        <taxon>Endogonomycetes</taxon>
        <taxon>Endogonales</taxon>
        <taxon>Endogonaceae</taxon>
        <taxon>Jimgerdemannia</taxon>
    </lineage>
</organism>
<evidence type="ECO:0000256" key="1">
    <source>
        <dbReference type="SAM" id="MobiDB-lite"/>
    </source>
</evidence>
<accession>A0A433QWG5</accession>
<evidence type="ECO:0000313" key="3">
    <source>
        <dbReference type="Proteomes" id="UP000274822"/>
    </source>
</evidence>
<comment type="caution">
    <text evidence="2">The sequence shown here is derived from an EMBL/GenBank/DDBJ whole genome shotgun (WGS) entry which is preliminary data.</text>
</comment>
<dbReference type="Proteomes" id="UP000274822">
    <property type="component" value="Unassembled WGS sequence"/>
</dbReference>
<feature type="region of interest" description="Disordered" evidence="1">
    <location>
        <begin position="71"/>
        <end position="115"/>
    </location>
</feature>
<dbReference type="EMBL" id="RBNJ01000730">
    <property type="protein sequence ID" value="RUS34098.1"/>
    <property type="molecule type" value="Genomic_DNA"/>
</dbReference>
<keyword evidence="3" id="KW-1185">Reference proteome</keyword>
<protein>
    <submittedName>
        <fullName evidence="2">Uncharacterized protein</fullName>
    </submittedName>
</protein>
<reference evidence="2 3" key="1">
    <citation type="journal article" date="2018" name="New Phytol.">
        <title>Phylogenomics of Endogonaceae and evolution of mycorrhizas within Mucoromycota.</title>
        <authorList>
            <person name="Chang Y."/>
            <person name="Desiro A."/>
            <person name="Na H."/>
            <person name="Sandor L."/>
            <person name="Lipzen A."/>
            <person name="Clum A."/>
            <person name="Barry K."/>
            <person name="Grigoriev I.V."/>
            <person name="Martin F.M."/>
            <person name="Stajich J.E."/>
            <person name="Smith M.E."/>
            <person name="Bonito G."/>
            <person name="Spatafora J.W."/>
        </authorList>
    </citation>
    <scope>NUCLEOTIDE SEQUENCE [LARGE SCALE GENOMIC DNA]</scope>
    <source>
        <strain evidence="2 3">AD002</strain>
    </source>
</reference>
<name>A0A433QWG5_9FUNG</name>
<feature type="compositionally biased region" description="Low complexity" evidence="1">
    <location>
        <begin position="71"/>
        <end position="108"/>
    </location>
</feature>
<dbReference type="AlphaFoldDB" id="A0A433QWG5"/>
<sequence>MANVDGDVVEADADGVVEVDDVEFLTGKLNREVRNAWHCFPFPKDNSGKVKIEVQKGVVLEPITHQYVTSPINTPPISTSPYATHHINTSPINTSPINTSPINTPPINRRFQGKQ</sequence>
<evidence type="ECO:0000313" key="2">
    <source>
        <dbReference type="EMBL" id="RUS34098.1"/>
    </source>
</evidence>